<dbReference type="GO" id="GO:0043937">
    <property type="term" value="P:regulation of sporulation"/>
    <property type="evidence" value="ECO:0007669"/>
    <property type="project" value="InterPro"/>
</dbReference>
<dbReference type="PANTHER" id="PTHR41263">
    <property type="entry name" value="ASPARTYL-PHOSPHATE PHOSPHATASE YISI"/>
    <property type="match status" value="1"/>
</dbReference>
<dbReference type="SUPFAM" id="SSF140500">
    <property type="entry name" value="BAS1536-like"/>
    <property type="match status" value="1"/>
</dbReference>
<dbReference type="AlphaFoldDB" id="A0A5D4RHW6"/>
<dbReference type="EMBL" id="VTER01000003">
    <property type="protein sequence ID" value="TYS50429.1"/>
    <property type="molecule type" value="Genomic_DNA"/>
</dbReference>
<dbReference type="Gene3D" id="4.10.280.10">
    <property type="entry name" value="Helix-loop-helix DNA-binding domain"/>
    <property type="match status" value="1"/>
</dbReference>
<sequence length="70" mass="8216">MKEIQVKREAMIKIAEREGISSAATIRCSQELDKLILEFQQSMKKESRNHEIVKGPYKEMILWPRELAKV</sequence>
<proteinExistence type="predicted"/>
<dbReference type="Pfam" id="PF09388">
    <property type="entry name" value="SpoOE-like"/>
    <property type="match status" value="1"/>
</dbReference>
<reference evidence="1 2" key="1">
    <citation type="submission" date="2019-08" db="EMBL/GenBank/DDBJ databases">
        <title>Bacillus genomes from the desert of Cuatro Cienegas, Coahuila.</title>
        <authorList>
            <person name="Olmedo-Alvarez G."/>
        </authorList>
    </citation>
    <scope>NUCLEOTIDE SEQUENCE [LARGE SCALE GENOMIC DNA]</scope>
    <source>
        <strain evidence="1 2">CH446_14T</strain>
    </source>
</reference>
<dbReference type="InterPro" id="IPR036638">
    <property type="entry name" value="HLH_DNA-bd_sf"/>
</dbReference>
<name>A0A5D4RHW6_9BACI</name>
<dbReference type="Proteomes" id="UP000322139">
    <property type="component" value="Unassembled WGS sequence"/>
</dbReference>
<dbReference type="InterPro" id="IPR018540">
    <property type="entry name" value="Spo0E-like"/>
</dbReference>
<gene>
    <name evidence="1" type="ORF">FZD51_04680</name>
</gene>
<evidence type="ECO:0000313" key="1">
    <source>
        <dbReference type="EMBL" id="TYS50429.1"/>
    </source>
</evidence>
<protein>
    <submittedName>
        <fullName evidence="1">Aspartyl-phosphate phosphatase Spo0E family protein</fullName>
    </submittedName>
</protein>
<dbReference type="GO" id="GO:0046983">
    <property type="term" value="F:protein dimerization activity"/>
    <property type="evidence" value="ECO:0007669"/>
    <property type="project" value="InterPro"/>
</dbReference>
<comment type="caution">
    <text evidence="1">The sequence shown here is derived from an EMBL/GenBank/DDBJ whole genome shotgun (WGS) entry which is preliminary data.</text>
</comment>
<dbReference type="InterPro" id="IPR053028">
    <property type="entry name" value="Spo0E-like_phosphatase"/>
</dbReference>
<dbReference type="InterPro" id="IPR037208">
    <property type="entry name" value="Spo0E-like_sf"/>
</dbReference>
<dbReference type="PANTHER" id="PTHR41263:SF1">
    <property type="entry name" value="ASPARTYL-PHOSPHATE PHOSPHATASE YISI"/>
    <property type="match status" value="1"/>
</dbReference>
<evidence type="ECO:0000313" key="2">
    <source>
        <dbReference type="Proteomes" id="UP000322139"/>
    </source>
</evidence>
<accession>A0A5D4RHW6</accession>
<organism evidence="1 2">
    <name type="scientific">Bacillus infantis</name>
    <dbReference type="NCBI Taxonomy" id="324767"/>
    <lineage>
        <taxon>Bacteria</taxon>
        <taxon>Bacillati</taxon>
        <taxon>Bacillota</taxon>
        <taxon>Bacilli</taxon>
        <taxon>Bacillales</taxon>
        <taxon>Bacillaceae</taxon>
        <taxon>Bacillus</taxon>
    </lineage>
</organism>